<dbReference type="Proteomes" id="UP000722336">
    <property type="component" value="Unassembled WGS sequence"/>
</dbReference>
<feature type="chain" id="PRO_5047016414" evidence="2">
    <location>
        <begin position="21"/>
        <end position="674"/>
    </location>
</feature>
<gene>
    <name evidence="4" type="ORF">KCG44_00835</name>
</gene>
<keyword evidence="5" id="KW-1185">Reference proteome</keyword>
<reference evidence="4 5" key="1">
    <citation type="submission" date="2021-04" db="EMBL/GenBank/DDBJ databases">
        <authorList>
            <person name="Pira H."/>
            <person name="Risdian C."/>
            <person name="Wink J."/>
        </authorList>
    </citation>
    <scope>NUCLEOTIDE SEQUENCE [LARGE SCALE GENOMIC DNA]</scope>
    <source>
        <strain evidence="4 5">WHA3</strain>
    </source>
</reference>
<evidence type="ECO:0000259" key="3">
    <source>
        <dbReference type="Pfam" id="PF00326"/>
    </source>
</evidence>
<proteinExistence type="predicted"/>
<accession>A0ABS6SAL5</accession>
<dbReference type="EMBL" id="JAGSPA010000001">
    <property type="protein sequence ID" value="MBV7255321.1"/>
    <property type="molecule type" value="Genomic_DNA"/>
</dbReference>
<dbReference type="InterPro" id="IPR001375">
    <property type="entry name" value="Peptidase_S9_cat"/>
</dbReference>
<dbReference type="PANTHER" id="PTHR42776:SF27">
    <property type="entry name" value="DIPEPTIDYL PEPTIDASE FAMILY MEMBER 6"/>
    <property type="match status" value="1"/>
</dbReference>
<feature type="domain" description="Peptidase S9 prolyl oligopeptidase catalytic" evidence="3">
    <location>
        <begin position="450"/>
        <end position="653"/>
    </location>
</feature>
<evidence type="ECO:0000256" key="1">
    <source>
        <dbReference type="ARBA" id="ARBA00022801"/>
    </source>
</evidence>
<feature type="signal peptide" evidence="2">
    <location>
        <begin position="1"/>
        <end position="20"/>
    </location>
</feature>
<dbReference type="RefSeq" id="WP_218443609.1">
    <property type="nucleotide sequence ID" value="NZ_JAGSPA010000001.1"/>
</dbReference>
<organism evidence="4 5">
    <name type="scientific">Pacificimonas pallii</name>
    <dbReference type="NCBI Taxonomy" id="2827236"/>
    <lineage>
        <taxon>Bacteria</taxon>
        <taxon>Pseudomonadati</taxon>
        <taxon>Pseudomonadota</taxon>
        <taxon>Alphaproteobacteria</taxon>
        <taxon>Sphingomonadales</taxon>
        <taxon>Sphingosinicellaceae</taxon>
        <taxon>Pacificimonas</taxon>
    </lineage>
</organism>
<sequence>MMFLRAALFITLLFSSAAYARPMTAQDVAKLRHVDGAAIAPDGTRIAFTTASCPDVLAGEDNGSVIKQLSLGWGPNISRNWLPKGINVSHVQFSPDGTSISFLHAIKGEKTAIWAVPVEGGPFRKLAALPDAAILAYQWSSNGEHVYFLAEAEADPKRIRDVELGFNAIIYEEEPRFNRLFAAKISAQVDTVPRELPVPGHVSEFAMAPNGRTIVVGSAPTPLVDDHYTSRRFHILDQSSGKILKVVATQGKLGDAEISPDGQLMSLIAATDKHDPAATTLMLVNLADGRMQSLNAGAPEAAVDAAWLADGRLAVAVHVGAGSRLRFYDQDGRIVEEVDPGPLVLRGLETTGDRIIVLADAPSHPVELFAYRSGTFERWTDHNPWLAEIDLGEQRTFRYMARDGQEIEGVLIEPVGGAPSGGAPTIMKIHGGPELHFSNGWTTSYSDPGQVAAGRGYTVFMPNYRGSTAYGTAFSKQHQGNYTDPEFNDLVDAKHALAAAGMTDPSRTGIVGGSYGGYAAGWAATALTKEFSAAVMFAGISNQVSKFGTVDTPWEMHNLHSRAWPWDNWQDLLVASPIYHTEKSNTPLLIVHGELDTRIAPSQSYELYRALKIRRPDLPLRMVLYPGEGHGLSRAAARLDYNLRMLRWFDTYLPAGNADGPLPPTRLSLGEQTD</sequence>
<dbReference type="PANTHER" id="PTHR42776">
    <property type="entry name" value="SERINE PEPTIDASE S9 FAMILY MEMBER"/>
    <property type="match status" value="1"/>
</dbReference>
<keyword evidence="2" id="KW-0732">Signal</keyword>
<keyword evidence="1" id="KW-0378">Hydrolase</keyword>
<evidence type="ECO:0000313" key="5">
    <source>
        <dbReference type="Proteomes" id="UP000722336"/>
    </source>
</evidence>
<dbReference type="Pfam" id="PF00326">
    <property type="entry name" value="Peptidase_S9"/>
    <property type="match status" value="1"/>
</dbReference>
<protein>
    <submittedName>
        <fullName evidence="4">S9 family peptidase</fullName>
    </submittedName>
</protein>
<evidence type="ECO:0000313" key="4">
    <source>
        <dbReference type="EMBL" id="MBV7255321.1"/>
    </source>
</evidence>
<name>A0ABS6SAL5_9SPHN</name>
<comment type="caution">
    <text evidence="4">The sequence shown here is derived from an EMBL/GenBank/DDBJ whole genome shotgun (WGS) entry which is preliminary data.</text>
</comment>
<evidence type="ECO:0000256" key="2">
    <source>
        <dbReference type="SAM" id="SignalP"/>
    </source>
</evidence>